<feature type="domain" description="NfeD integral membrane" evidence="7">
    <location>
        <begin position="339"/>
        <end position="452"/>
    </location>
</feature>
<dbReference type="InterPro" id="IPR002810">
    <property type="entry name" value="NfeD-like_C"/>
</dbReference>
<keyword evidence="2 5" id="KW-0812">Transmembrane</keyword>
<evidence type="ECO:0000256" key="1">
    <source>
        <dbReference type="ARBA" id="ARBA00004141"/>
    </source>
</evidence>
<comment type="subcellular location">
    <subcellularLocation>
        <location evidence="1">Membrane</location>
        <topology evidence="1">Multi-pass membrane protein</topology>
    </subcellularLocation>
</comment>
<feature type="transmembrane region" description="Helical" evidence="5">
    <location>
        <begin position="114"/>
        <end position="133"/>
    </location>
</feature>
<keyword evidence="3 5" id="KW-1133">Transmembrane helix</keyword>
<evidence type="ECO:0000256" key="3">
    <source>
        <dbReference type="ARBA" id="ARBA00022989"/>
    </source>
</evidence>
<comment type="caution">
    <text evidence="9">The sequence shown here is derived from an EMBL/GenBank/DDBJ whole genome shotgun (WGS) entry which is preliminary data.</text>
</comment>
<evidence type="ECO:0000256" key="4">
    <source>
        <dbReference type="ARBA" id="ARBA00023136"/>
    </source>
</evidence>
<feature type="transmembrane region" description="Helical" evidence="5">
    <location>
        <begin position="390"/>
        <end position="423"/>
    </location>
</feature>
<accession>A0A848FEZ7</accession>
<evidence type="ECO:0000259" key="8">
    <source>
        <dbReference type="Pfam" id="PF25145"/>
    </source>
</evidence>
<keyword evidence="10" id="KW-1185">Reference proteome</keyword>
<evidence type="ECO:0000256" key="2">
    <source>
        <dbReference type="ARBA" id="ARBA00022692"/>
    </source>
</evidence>
<dbReference type="GO" id="GO:0016020">
    <property type="term" value="C:membrane"/>
    <property type="evidence" value="ECO:0007669"/>
    <property type="project" value="UniProtKB-SubCell"/>
</dbReference>
<dbReference type="Pfam" id="PF24961">
    <property type="entry name" value="NfeD_membrane"/>
    <property type="match status" value="1"/>
</dbReference>
<proteinExistence type="predicted"/>
<reference evidence="9 10" key="1">
    <citation type="submission" date="2020-04" db="EMBL/GenBank/DDBJ databases">
        <title>Azohydromonas sp. isolated from soil.</title>
        <authorList>
            <person name="Dahal R.H."/>
        </authorList>
    </citation>
    <scope>NUCLEOTIDE SEQUENCE [LARGE SCALE GENOMIC DNA]</scope>
    <source>
        <strain evidence="9 10">G-1-1-14</strain>
    </source>
</reference>
<feature type="transmembrane region" description="Helical" evidence="5">
    <location>
        <begin position="330"/>
        <end position="353"/>
    </location>
</feature>
<dbReference type="InterPro" id="IPR052165">
    <property type="entry name" value="Membrane_assoc_protease"/>
</dbReference>
<evidence type="ECO:0000313" key="10">
    <source>
        <dbReference type="Proteomes" id="UP000574067"/>
    </source>
</evidence>
<dbReference type="CDD" id="cd07020">
    <property type="entry name" value="Clp_protease_NfeD_1"/>
    <property type="match status" value="1"/>
</dbReference>
<gene>
    <name evidence="9" type="ORF">HHL10_23095</name>
</gene>
<dbReference type="SUPFAM" id="SSF141322">
    <property type="entry name" value="NfeD domain-like"/>
    <property type="match status" value="1"/>
</dbReference>
<evidence type="ECO:0000313" key="9">
    <source>
        <dbReference type="EMBL" id="NML17862.1"/>
    </source>
</evidence>
<dbReference type="Gene3D" id="3.90.226.10">
    <property type="entry name" value="2-enoyl-CoA Hydratase, Chain A, domain 1"/>
    <property type="match status" value="1"/>
</dbReference>
<dbReference type="PANTHER" id="PTHR33507">
    <property type="entry name" value="INNER MEMBRANE PROTEIN YBBJ"/>
    <property type="match status" value="1"/>
</dbReference>
<evidence type="ECO:0000256" key="5">
    <source>
        <dbReference type="SAM" id="Phobius"/>
    </source>
</evidence>
<dbReference type="EMBL" id="JABBFW010000023">
    <property type="protein sequence ID" value="NML17862.1"/>
    <property type="molecule type" value="Genomic_DNA"/>
</dbReference>
<dbReference type="SUPFAM" id="SSF52096">
    <property type="entry name" value="ClpP/crotonase"/>
    <property type="match status" value="1"/>
</dbReference>
<organism evidence="9 10">
    <name type="scientific">Azohydromonas caseinilytica</name>
    <dbReference type="NCBI Taxonomy" id="2728836"/>
    <lineage>
        <taxon>Bacteria</taxon>
        <taxon>Pseudomonadati</taxon>
        <taxon>Pseudomonadota</taxon>
        <taxon>Betaproteobacteria</taxon>
        <taxon>Burkholderiales</taxon>
        <taxon>Sphaerotilaceae</taxon>
        <taxon>Azohydromonas</taxon>
    </lineage>
</organism>
<name>A0A848FEZ7_9BURK</name>
<keyword evidence="4 5" id="KW-0472">Membrane</keyword>
<feature type="transmembrane region" description="Helical" evidence="5">
    <location>
        <begin position="89"/>
        <end position="108"/>
    </location>
</feature>
<protein>
    <submittedName>
        <fullName evidence="9">Nodulation protein NfeD</fullName>
    </submittedName>
</protein>
<dbReference type="InterPro" id="IPR056738">
    <property type="entry name" value="NfeD1b_N"/>
</dbReference>
<dbReference type="Gene3D" id="2.40.50.140">
    <property type="entry name" value="Nucleic acid-binding proteins"/>
    <property type="match status" value="1"/>
</dbReference>
<sequence length="536" mass="55093">MARGEHAEAHALDHVPQLADVLGVLTCGGGVLAAHACFLVDGGPEPGSRNSARPIPARVARASLPAGHRRGWPRHCGGRSIPGMRMARLWLCSLALAAGLAGLMQPVAGAGAGAPVLTLAVAGPIGPATALRLQRALQRAREQQAALLVLQLDTPGGLDVAMRDIIKSMLASPVPVAVFVAPQGARAASAGTFILYAAHVAAMAPATNLGAATPVAIGLPGGAPDKPPAAASAPDAMTAKRLNDAVAYIRGLAQLRGRNADWAERAVREAASLDARAALAQGVIEVMAADLPELLRRIDGRELQLGERRVRLATAQAPVQVLEPDWRDQLLATLSDPGVALALMTLGLYGLLFEFASPGFVLPGVVGGVSLLLGLYGLQMLPINHAGLALLLLGLGFMVAELFVPSFGVLGLGGLAAFAFGAAMLIDSGTPGLAIPWTLIALLCLSSAAFIFGVVGLALRARRRPQVGGAAALLGVRGELIEHDGDTGWARVNGTPWRVRGVAGLRPGQPVQVTGVDGLTLRVRAAEPGNDREEVR</sequence>
<dbReference type="Proteomes" id="UP000574067">
    <property type="component" value="Unassembled WGS sequence"/>
</dbReference>
<feature type="domain" description="NfeD1b N-terminal" evidence="8">
    <location>
        <begin position="133"/>
        <end position="298"/>
    </location>
</feature>
<feature type="domain" description="NfeD-like C-terminal" evidence="6">
    <location>
        <begin position="471"/>
        <end position="524"/>
    </location>
</feature>
<dbReference type="AlphaFoldDB" id="A0A848FEZ7"/>
<dbReference type="PANTHER" id="PTHR33507:SF4">
    <property type="entry name" value="NODULATION COMPETITIVENESS PROTEIN NFED"/>
    <property type="match status" value="1"/>
</dbReference>
<evidence type="ECO:0000259" key="6">
    <source>
        <dbReference type="Pfam" id="PF01957"/>
    </source>
</evidence>
<dbReference type="InterPro" id="IPR056739">
    <property type="entry name" value="NfeD_membrane"/>
</dbReference>
<dbReference type="Pfam" id="PF01957">
    <property type="entry name" value="NfeD"/>
    <property type="match status" value="1"/>
</dbReference>
<evidence type="ECO:0000259" key="7">
    <source>
        <dbReference type="Pfam" id="PF24961"/>
    </source>
</evidence>
<dbReference type="InterPro" id="IPR012340">
    <property type="entry name" value="NA-bd_OB-fold"/>
</dbReference>
<dbReference type="FunFam" id="3.90.226.10:FF:000089">
    <property type="entry name" value="Membrane-bound serine protease"/>
    <property type="match status" value="1"/>
</dbReference>
<dbReference type="Pfam" id="PF25145">
    <property type="entry name" value="NfeD1b_N"/>
    <property type="match status" value="1"/>
</dbReference>
<feature type="transmembrane region" description="Helical" evidence="5">
    <location>
        <begin position="435"/>
        <end position="459"/>
    </location>
</feature>
<dbReference type="InterPro" id="IPR029045">
    <property type="entry name" value="ClpP/crotonase-like_dom_sf"/>
</dbReference>